<feature type="region of interest" description="Disordered" evidence="5">
    <location>
        <begin position="1"/>
        <end position="72"/>
    </location>
</feature>
<evidence type="ECO:0000256" key="4">
    <source>
        <dbReference type="ARBA" id="ARBA00023136"/>
    </source>
</evidence>
<evidence type="ECO:0000256" key="2">
    <source>
        <dbReference type="ARBA" id="ARBA00022692"/>
    </source>
</evidence>
<keyword evidence="4 6" id="KW-0472">Membrane</keyword>
<feature type="transmembrane region" description="Helical" evidence="6">
    <location>
        <begin position="96"/>
        <end position="116"/>
    </location>
</feature>
<feature type="transmembrane region" description="Helical" evidence="6">
    <location>
        <begin position="192"/>
        <end position="210"/>
    </location>
</feature>
<dbReference type="FunFam" id="1.20.1250.20:FF:000088">
    <property type="entry name" value="MFS multidrug transporter, putative"/>
    <property type="match status" value="1"/>
</dbReference>
<evidence type="ECO:0000313" key="9">
    <source>
        <dbReference type="Proteomes" id="UP001324427"/>
    </source>
</evidence>
<dbReference type="Proteomes" id="UP001324427">
    <property type="component" value="Unassembled WGS sequence"/>
</dbReference>
<feature type="compositionally biased region" description="Polar residues" evidence="5">
    <location>
        <begin position="1"/>
        <end position="11"/>
    </location>
</feature>
<organism evidence="8 9">
    <name type="scientific">Oleoguttula mirabilis</name>
    <dbReference type="NCBI Taxonomy" id="1507867"/>
    <lineage>
        <taxon>Eukaryota</taxon>
        <taxon>Fungi</taxon>
        <taxon>Dikarya</taxon>
        <taxon>Ascomycota</taxon>
        <taxon>Pezizomycotina</taxon>
        <taxon>Dothideomycetes</taxon>
        <taxon>Dothideomycetidae</taxon>
        <taxon>Mycosphaerellales</taxon>
        <taxon>Teratosphaeriaceae</taxon>
        <taxon>Oleoguttula</taxon>
    </lineage>
</organism>
<feature type="transmembrane region" description="Helical" evidence="6">
    <location>
        <begin position="408"/>
        <end position="427"/>
    </location>
</feature>
<dbReference type="CDD" id="cd17323">
    <property type="entry name" value="MFS_Tpo1_MDR_like"/>
    <property type="match status" value="1"/>
</dbReference>
<name>A0AAV9JHU0_9PEZI</name>
<feature type="transmembrane region" description="Helical" evidence="6">
    <location>
        <begin position="433"/>
        <end position="452"/>
    </location>
</feature>
<dbReference type="GO" id="GO:0022857">
    <property type="term" value="F:transmembrane transporter activity"/>
    <property type="evidence" value="ECO:0007669"/>
    <property type="project" value="InterPro"/>
</dbReference>
<evidence type="ECO:0000256" key="5">
    <source>
        <dbReference type="SAM" id="MobiDB-lite"/>
    </source>
</evidence>
<dbReference type="InterPro" id="IPR020846">
    <property type="entry name" value="MFS_dom"/>
</dbReference>
<reference evidence="8 9" key="1">
    <citation type="submission" date="2021-11" db="EMBL/GenBank/DDBJ databases">
        <title>Black yeast isolated from Biological Soil Crust.</title>
        <authorList>
            <person name="Kurbessoian T."/>
        </authorList>
    </citation>
    <scope>NUCLEOTIDE SEQUENCE [LARGE SCALE GENOMIC DNA]</scope>
    <source>
        <strain evidence="8 9">CCFEE 5522</strain>
    </source>
</reference>
<feature type="domain" description="Major facilitator superfamily (MFS) profile" evidence="7">
    <location>
        <begin position="97"/>
        <end position="525"/>
    </location>
</feature>
<evidence type="ECO:0000256" key="6">
    <source>
        <dbReference type="SAM" id="Phobius"/>
    </source>
</evidence>
<dbReference type="PANTHER" id="PTHR23502">
    <property type="entry name" value="MAJOR FACILITATOR SUPERFAMILY"/>
    <property type="match status" value="1"/>
</dbReference>
<feature type="transmembrane region" description="Helical" evidence="6">
    <location>
        <begin position="464"/>
        <end position="482"/>
    </location>
</feature>
<dbReference type="GO" id="GO:0005886">
    <property type="term" value="C:plasma membrane"/>
    <property type="evidence" value="ECO:0007669"/>
    <property type="project" value="TreeGrafter"/>
</dbReference>
<dbReference type="AlphaFoldDB" id="A0AAV9JHU0"/>
<proteinExistence type="predicted"/>
<evidence type="ECO:0000313" key="8">
    <source>
        <dbReference type="EMBL" id="KAK4544550.1"/>
    </source>
</evidence>
<comment type="subcellular location">
    <subcellularLocation>
        <location evidence="1">Membrane</location>
        <topology evidence="1">Multi-pass membrane protein</topology>
    </subcellularLocation>
</comment>
<feature type="transmembrane region" description="Helical" evidence="6">
    <location>
        <begin position="329"/>
        <end position="348"/>
    </location>
</feature>
<dbReference type="PROSITE" id="PS50850">
    <property type="entry name" value="MFS"/>
    <property type="match status" value="1"/>
</dbReference>
<evidence type="ECO:0000256" key="1">
    <source>
        <dbReference type="ARBA" id="ARBA00004141"/>
    </source>
</evidence>
<feature type="compositionally biased region" description="Basic and acidic residues" evidence="5">
    <location>
        <begin position="12"/>
        <end position="24"/>
    </location>
</feature>
<dbReference type="PANTHER" id="PTHR23502:SF49">
    <property type="entry name" value="MAJOR FACILITATOR SUPERFAMILY (MFS) PROFILE DOMAIN-CONTAINING PROTEIN"/>
    <property type="match status" value="1"/>
</dbReference>
<gene>
    <name evidence="8" type="ORF">LTR36_004122</name>
</gene>
<dbReference type="SUPFAM" id="SSF103473">
    <property type="entry name" value="MFS general substrate transporter"/>
    <property type="match status" value="1"/>
</dbReference>
<keyword evidence="3 6" id="KW-1133">Transmembrane helix</keyword>
<feature type="compositionally biased region" description="Polar residues" evidence="5">
    <location>
        <begin position="50"/>
        <end position="60"/>
    </location>
</feature>
<comment type="caution">
    <text evidence="8">The sequence shown here is derived from an EMBL/GenBank/DDBJ whole genome shotgun (WGS) entry which is preliminary data.</text>
</comment>
<evidence type="ECO:0000256" key="3">
    <source>
        <dbReference type="ARBA" id="ARBA00022989"/>
    </source>
</evidence>
<feature type="transmembrane region" description="Helical" evidence="6">
    <location>
        <begin position="368"/>
        <end position="387"/>
    </location>
</feature>
<feature type="transmembrane region" description="Helical" evidence="6">
    <location>
        <begin position="164"/>
        <end position="186"/>
    </location>
</feature>
<dbReference type="InterPro" id="IPR036259">
    <property type="entry name" value="MFS_trans_sf"/>
</dbReference>
<dbReference type="Pfam" id="PF07690">
    <property type="entry name" value="MFS_1"/>
    <property type="match status" value="1"/>
</dbReference>
<protein>
    <recommendedName>
        <fullName evidence="7">Major facilitator superfamily (MFS) profile domain-containing protein</fullName>
    </recommendedName>
</protein>
<feature type="transmembrane region" description="Helical" evidence="6">
    <location>
        <begin position="494"/>
        <end position="520"/>
    </location>
</feature>
<dbReference type="InterPro" id="IPR011701">
    <property type="entry name" value="MFS"/>
</dbReference>
<keyword evidence="9" id="KW-1185">Reference proteome</keyword>
<sequence length="539" mass="58272">MDYSRPPSSQAEKLDEKLDDEHPGRLSNETSGPPSRLSAIDAEDIEKNAESQSPPSVEPQNNGGPPDDDDKAAFLVHWDENEAGNPRNWSTAYKGFLTFLLGMLALSASLGSSIIAPAEAAMAAELGISEEVAVLAVSLYVLGFAFGPLLWAPVSEVYGRKVSMLPPLVCLALFSIGTATSQSAAAVFLTRFFGGVFGSAPVSNVSAALGDMYEPKARGVAVTLYAVCVVGGPTIGPVIGSALTANPHLGWRWTEYIEAIWVFAFTALAFFTMPELYGPVLLKRKAQRLRKETGDQRYWHPHEASKISPSNILTKHVSRPLKMLTTEPMVTCIAIYASFVYGLLYLTLEVFPIVYAQERHFGAVVSTLPFLGLFVGVLFAVLINLANQPRYTRALEANKGHAVPEARLPPMVIGGFLFVIGLFWFGWTANPKYHWAIPTVATAFIGAGFNIIFQQCINFLVDTYSVYAASAVSANTFLRSLFASGLPLAARPMFYALGVGPACSILGGVACLALPVPFLFMKYGLRLRKLSKFAPVPEN</sequence>
<evidence type="ECO:0000259" key="7">
    <source>
        <dbReference type="PROSITE" id="PS50850"/>
    </source>
</evidence>
<feature type="transmembrane region" description="Helical" evidence="6">
    <location>
        <begin position="260"/>
        <end position="282"/>
    </location>
</feature>
<keyword evidence="2 6" id="KW-0812">Transmembrane</keyword>
<dbReference type="EMBL" id="JAVFHQ010000024">
    <property type="protein sequence ID" value="KAK4544550.1"/>
    <property type="molecule type" value="Genomic_DNA"/>
</dbReference>
<dbReference type="Gene3D" id="1.20.1250.20">
    <property type="entry name" value="MFS general substrate transporter like domains"/>
    <property type="match status" value="1"/>
</dbReference>
<feature type="transmembrane region" description="Helical" evidence="6">
    <location>
        <begin position="222"/>
        <end position="240"/>
    </location>
</feature>
<feature type="transmembrane region" description="Helical" evidence="6">
    <location>
        <begin position="132"/>
        <end position="152"/>
    </location>
</feature>
<accession>A0AAV9JHU0</accession>